<dbReference type="InterPro" id="IPR006224">
    <property type="entry name" value="PsdUridine_synth_RluA-like_CS"/>
</dbReference>
<name>A0A9Q8FLH7_9STAP</name>
<keyword evidence="9" id="KW-1185">Reference proteome</keyword>
<dbReference type="OrthoDB" id="9807829at2"/>
<dbReference type="CDD" id="cd00165">
    <property type="entry name" value="S4"/>
    <property type="match status" value="1"/>
</dbReference>
<dbReference type="Gene3D" id="3.30.2350.10">
    <property type="entry name" value="Pseudouridine synthase"/>
    <property type="match status" value="1"/>
</dbReference>
<dbReference type="GO" id="GO:0009982">
    <property type="term" value="F:pseudouridine synthase activity"/>
    <property type="evidence" value="ECO:0007669"/>
    <property type="project" value="InterPro"/>
</dbReference>
<dbReference type="PROSITE" id="PS01129">
    <property type="entry name" value="PSI_RLU"/>
    <property type="match status" value="1"/>
</dbReference>
<proteinExistence type="inferred from homology"/>
<evidence type="ECO:0000313" key="8">
    <source>
        <dbReference type="EMBL" id="TDM02236.1"/>
    </source>
</evidence>
<evidence type="ECO:0000256" key="5">
    <source>
        <dbReference type="PROSITE-ProRule" id="PRU00182"/>
    </source>
</evidence>
<dbReference type="EMBL" id="SCWD01000002">
    <property type="protein sequence ID" value="TDM02236.1"/>
    <property type="molecule type" value="Genomic_DNA"/>
</dbReference>
<feature type="active site" evidence="4">
    <location>
        <position position="135"/>
    </location>
</feature>
<dbReference type="InterPro" id="IPR020103">
    <property type="entry name" value="PsdUridine_synth_cat_dom_sf"/>
</dbReference>
<evidence type="ECO:0000256" key="3">
    <source>
        <dbReference type="ARBA" id="ARBA00023235"/>
    </source>
</evidence>
<evidence type="ECO:0000313" key="9">
    <source>
        <dbReference type="Proteomes" id="UP000295280"/>
    </source>
</evidence>
<comment type="caution">
    <text evidence="8">The sequence shown here is derived from an EMBL/GenBank/DDBJ whole genome shotgun (WGS) entry which is preliminary data.</text>
</comment>
<dbReference type="InterPro" id="IPR006225">
    <property type="entry name" value="PsdUridine_synth_RluC/D"/>
</dbReference>
<evidence type="ECO:0000256" key="2">
    <source>
        <dbReference type="ARBA" id="ARBA00010876"/>
    </source>
</evidence>
<dbReference type="GO" id="GO:0003723">
    <property type="term" value="F:RNA binding"/>
    <property type="evidence" value="ECO:0007669"/>
    <property type="project" value="UniProtKB-KW"/>
</dbReference>
<protein>
    <recommendedName>
        <fullName evidence="6">Pseudouridine synthase</fullName>
        <ecNumber evidence="6">5.4.99.-</ecNumber>
    </recommendedName>
</protein>
<sequence length="293" mass="33856">MKNSRENNEQWIVKEENELLKFLFEVMPDRSKKSVRAVLARGQVFINDRSTSQFNDKVVPGDTVAIRLSAPNKKAELRGVKILHEDSDVIVVEKDAGLLSISTTNENDKTVYRYLSDYVKQSYPRNMVFIVHRLDRETSGVMVFAKNKKAQQTLQNNWKRIVTERTYIALVEGRVEKDGSITSWLTEDKTLTMHSSKTENHGKKATTRYEIFKTNRKQTMLKVNLETGRKNQIRIHMKELGHPIVGDKKYGAITNPFRRIGLHAHVLAFNHPITGQQLRFESEIPKPFMLAFK</sequence>
<dbReference type="RefSeq" id="WP_133417723.1">
    <property type="nucleotide sequence ID" value="NZ_SCWD01000002.1"/>
</dbReference>
<organism evidence="8 9">
    <name type="scientific">Macrococcus carouselicus</name>
    <dbReference type="NCBI Taxonomy" id="69969"/>
    <lineage>
        <taxon>Bacteria</taxon>
        <taxon>Bacillati</taxon>
        <taxon>Bacillota</taxon>
        <taxon>Bacilli</taxon>
        <taxon>Bacillales</taxon>
        <taxon>Staphylococcaceae</taxon>
        <taxon>Macrococcus</taxon>
    </lineage>
</organism>
<dbReference type="PANTHER" id="PTHR21600:SF44">
    <property type="entry name" value="RIBOSOMAL LARGE SUBUNIT PSEUDOURIDINE SYNTHASE D"/>
    <property type="match status" value="1"/>
</dbReference>
<comment type="catalytic activity">
    <reaction evidence="1 6">
        <text>a uridine in RNA = a pseudouridine in RNA</text>
        <dbReference type="Rhea" id="RHEA:48348"/>
        <dbReference type="Rhea" id="RHEA-COMP:12068"/>
        <dbReference type="Rhea" id="RHEA-COMP:12069"/>
        <dbReference type="ChEBI" id="CHEBI:65314"/>
        <dbReference type="ChEBI" id="CHEBI:65315"/>
    </reaction>
</comment>
<accession>A0A9Q8FLH7</accession>
<reference evidence="8 9" key="1">
    <citation type="submission" date="2019-01" db="EMBL/GenBank/DDBJ databases">
        <title>Draft genome sequences of the type strains of six Macrococcus species.</title>
        <authorList>
            <person name="Mazhar S."/>
            <person name="Altermann E."/>
            <person name="Hill C."/>
            <person name="Mcauliffe O."/>
        </authorList>
    </citation>
    <scope>NUCLEOTIDE SEQUENCE [LARGE SCALE GENOMIC DNA]</scope>
    <source>
        <strain evidence="8 9">ATCC 51828</strain>
    </source>
</reference>
<dbReference type="InterPro" id="IPR006145">
    <property type="entry name" value="PsdUridine_synth_RsuA/RluA"/>
</dbReference>
<keyword evidence="3 6" id="KW-0413">Isomerase</keyword>
<dbReference type="PROSITE" id="PS50889">
    <property type="entry name" value="S4"/>
    <property type="match status" value="1"/>
</dbReference>
<feature type="domain" description="Pseudouridine synthase RsuA/RluA-like" evidence="7">
    <location>
        <begin position="88"/>
        <end position="238"/>
    </location>
</feature>
<evidence type="ECO:0000259" key="7">
    <source>
        <dbReference type="Pfam" id="PF00849"/>
    </source>
</evidence>
<comment type="function">
    <text evidence="6">Responsible for synthesis of pseudouridine from uracil.</text>
</comment>
<dbReference type="EC" id="5.4.99.-" evidence="6"/>
<dbReference type="InterPro" id="IPR050188">
    <property type="entry name" value="RluA_PseudoU_synthase"/>
</dbReference>
<dbReference type="GO" id="GO:0140098">
    <property type="term" value="F:catalytic activity, acting on RNA"/>
    <property type="evidence" value="ECO:0007669"/>
    <property type="project" value="UniProtKB-ARBA"/>
</dbReference>
<dbReference type="PANTHER" id="PTHR21600">
    <property type="entry name" value="MITOCHONDRIAL RNA PSEUDOURIDINE SYNTHASE"/>
    <property type="match status" value="1"/>
</dbReference>
<dbReference type="Pfam" id="PF00849">
    <property type="entry name" value="PseudoU_synth_2"/>
    <property type="match status" value="1"/>
</dbReference>
<dbReference type="GO" id="GO:0000455">
    <property type="term" value="P:enzyme-directed rRNA pseudouridine synthesis"/>
    <property type="evidence" value="ECO:0007669"/>
    <property type="project" value="TreeGrafter"/>
</dbReference>
<evidence type="ECO:0000256" key="1">
    <source>
        <dbReference type="ARBA" id="ARBA00000073"/>
    </source>
</evidence>
<evidence type="ECO:0000256" key="4">
    <source>
        <dbReference type="PIRSR" id="PIRSR606225-1"/>
    </source>
</evidence>
<comment type="similarity">
    <text evidence="2 6">Belongs to the pseudouridine synthase RluA family.</text>
</comment>
<dbReference type="Proteomes" id="UP000295280">
    <property type="component" value="Unassembled WGS sequence"/>
</dbReference>
<dbReference type="CDD" id="cd02869">
    <property type="entry name" value="PseudoU_synth_RluA_like"/>
    <property type="match status" value="1"/>
</dbReference>
<dbReference type="SUPFAM" id="SSF55120">
    <property type="entry name" value="Pseudouridine synthase"/>
    <property type="match status" value="1"/>
</dbReference>
<evidence type="ECO:0000256" key="6">
    <source>
        <dbReference type="RuleBase" id="RU362028"/>
    </source>
</evidence>
<gene>
    <name evidence="8" type="ORF">ERX40_06690</name>
</gene>
<dbReference type="AlphaFoldDB" id="A0A9Q8FLH7"/>
<dbReference type="NCBIfam" id="TIGR00005">
    <property type="entry name" value="rluA_subfam"/>
    <property type="match status" value="1"/>
</dbReference>
<keyword evidence="5" id="KW-0694">RNA-binding</keyword>